<dbReference type="InterPro" id="IPR002083">
    <property type="entry name" value="MATH/TRAF_dom"/>
</dbReference>
<dbReference type="Proteomes" id="UP000029121">
    <property type="component" value="Unassembled WGS sequence"/>
</dbReference>
<evidence type="ECO:0000256" key="1">
    <source>
        <dbReference type="ARBA" id="ARBA00023054"/>
    </source>
</evidence>
<dbReference type="CDD" id="cd00121">
    <property type="entry name" value="MATH"/>
    <property type="match status" value="1"/>
</dbReference>
<dbReference type="EMBL" id="KB870808">
    <property type="protein sequence ID" value="EOA28673.1"/>
    <property type="molecule type" value="Genomic_DNA"/>
</dbReference>
<accession>R0HX60</accession>
<feature type="domain" description="MATH" evidence="2">
    <location>
        <begin position="5"/>
        <end position="131"/>
    </location>
</feature>
<gene>
    <name evidence="3" type="ORF">CARUB_v10024897mg</name>
</gene>
<sequence length="337" mass="38485">MWKEKACFRFEIDNFSGKEAAVMSNVFVSGGYEWYISLLPKGEDGLYVDYSSLYLYATNSKPVGSGWKRIASFYFVLLNQSHKALYRSAVEEHIQFQADSLSWGFAETLPLRKFQKQGLLENDKLIAEVYIHMVDSFDGELRHVSEKKETVDINGFQLLASQATLARKIFAEHPDLAYDFTPRNQVVRTEYMNVLLSLVETLDNPSLNHSETELSNVRIELSELAEAGFKLDWLYSKLDEVSLKREKAGADSQVQGLDEPCKDDHVMKLLTLLNNLKAKLEKSDYADGSRFKEMEGRISDLEMVVSDLKLKLEEASSFSDDDDTTSSYDDDFVEILY</sequence>
<protein>
    <recommendedName>
        <fullName evidence="2">MATH domain-containing protein</fullName>
    </recommendedName>
</protein>
<evidence type="ECO:0000313" key="4">
    <source>
        <dbReference type="Proteomes" id="UP000029121"/>
    </source>
</evidence>
<keyword evidence="1" id="KW-0175">Coiled coil</keyword>
<dbReference type="eggNOG" id="KOG1987">
    <property type="taxonomic scope" value="Eukaryota"/>
</dbReference>
<organism evidence="3 4">
    <name type="scientific">Capsella rubella</name>
    <dbReference type="NCBI Taxonomy" id="81985"/>
    <lineage>
        <taxon>Eukaryota</taxon>
        <taxon>Viridiplantae</taxon>
        <taxon>Streptophyta</taxon>
        <taxon>Embryophyta</taxon>
        <taxon>Tracheophyta</taxon>
        <taxon>Spermatophyta</taxon>
        <taxon>Magnoliopsida</taxon>
        <taxon>eudicotyledons</taxon>
        <taxon>Gunneridae</taxon>
        <taxon>Pentapetalae</taxon>
        <taxon>rosids</taxon>
        <taxon>malvids</taxon>
        <taxon>Brassicales</taxon>
        <taxon>Brassicaceae</taxon>
        <taxon>Camelineae</taxon>
        <taxon>Capsella</taxon>
    </lineage>
</organism>
<dbReference type="InterPro" id="IPR008974">
    <property type="entry name" value="TRAF-like"/>
</dbReference>
<reference evidence="4" key="1">
    <citation type="journal article" date="2013" name="Nat. Genet.">
        <title>The Capsella rubella genome and the genomic consequences of rapid mating system evolution.</title>
        <authorList>
            <person name="Slotte T."/>
            <person name="Hazzouri K.M."/>
            <person name="Agren J.A."/>
            <person name="Koenig D."/>
            <person name="Maumus F."/>
            <person name="Guo Y.L."/>
            <person name="Steige K."/>
            <person name="Platts A.E."/>
            <person name="Escobar J.S."/>
            <person name="Newman L.K."/>
            <person name="Wang W."/>
            <person name="Mandakova T."/>
            <person name="Vello E."/>
            <person name="Smith L.M."/>
            <person name="Henz S.R."/>
            <person name="Steffen J."/>
            <person name="Takuno S."/>
            <person name="Brandvain Y."/>
            <person name="Coop G."/>
            <person name="Andolfatto P."/>
            <person name="Hu T.T."/>
            <person name="Blanchette M."/>
            <person name="Clark R.M."/>
            <person name="Quesneville H."/>
            <person name="Nordborg M."/>
            <person name="Gaut B.S."/>
            <person name="Lysak M.A."/>
            <person name="Jenkins J."/>
            <person name="Grimwood J."/>
            <person name="Chapman J."/>
            <person name="Prochnik S."/>
            <person name="Shu S."/>
            <person name="Rokhsar D."/>
            <person name="Schmutz J."/>
            <person name="Weigel D."/>
            <person name="Wright S.I."/>
        </authorList>
    </citation>
    <scope>NUCLEOTIDE SEQUENCE [LARGE SCALE GENOMIC DNA]</scope>
    <source>
        <strain evidence="4">cv. Monte Gargano</strain>
    </source>
</reference>
<evidence type="ECO:0000259" key="2">
    <source>
        <dbReference type="PROSITE" id="PS50144"/>
    </source>
</evidence>
<dbReference type="PROSITE" id="PS50144">
    <property type="entry name" value="MATH"/>
    <property type="match status" value="1"/>
</dbReference>
<evidence type="ECO:0000313" key="3">
    <source>
        <dbReference type="EMBL" id="EOA28673.1"/>
    </source>
</evidence>
<dbReference type="Gene3D" id="2.60.210.10">
    <property type="entry name" value="Apoptosis, Tumor Necrosis Factor Receptor Associated Protein 2, Chain A"/>
    <property type="match status" value="1"/>
</dbReference>
<proteinExistence type="predicted"/>
<dbReference type="PANTHER" id="PTHR46236:SF12">
    <property type="entry name" value="MATH DOMAIN-CONTAINING PROTEIN"/>
    <property type="match status" value="1"/>
</dbReference>
<keyword evidence="4" id="KW-1185">Reference proteome</keyword>
<name>R0HX60_9BRAS</name>
<dbReference type="InterPro" id="IPR050804">
    <property type="entry name" value="MCC"/>
</dbReference>
<dbReference type="AlphaFoldDB" id="R0HX60"/>
<dbReference type="Pfam" id="PF22486">
    <property type="entry name" value="MATH_2"/>
    <property type="match status" value="1"/>
</dbReference>
<dbReference type="SUPFAM" id="SSF49599">
    <property type="entry name" value="TRAF domain-like"/>
    <property type="match status" value="1"/>
</dbReference>
<dbReference type="PANTHER" id="PTHR46236">
    <property type="entry name" value="TRAF-LIKE SUPERFAMILY PROTEIN"/>
    <property type="match status" value="1"/>
</dbReference>